<gene>
    <name evidence="1" type="ORF">OSC06_19480</name>
</gene>
<accession>A0AAE4FHP7</accession>
<organism evidence="1 2">
    <name type="scientific">Morganella morganii</name>
    <name type="common">Proteus morganii</name>
    <dbReference type="NCBI Taxonomy" id="582"/>
    <lineage>
        <taxon>Bacteria</taxon>
        <taxon>Pseudomonadati</taxon>
        <taxon>Pseudomonadota</taxon>
        <taxon>Gammaproteobacteria</taxon>
        <taxon>Enterobacterales</taxon>
        <taxon>Morganellaceae</taxon>
        <taxon>Morganella</taxon>
    </lineage>
</organism>
<name>A0AAE4FHP7_MORMO</name>
<dbReference type="EMBL" id="JAPKIY010000047">
    <property type="protein sequence ID" value="MDS0900141.1"/>
    <property type="molecule type" value="Genomic_DNA"/>
</dbReference>
<dbReference type="RefSeq" id="WP_036941608.1">
    <property type="nucleotide sequence ID" value="NZ_JAPKIY010000047.1"/>
</dbReference>
<evidence type="ECO:0000313" key="2">
    <source>
        <dbReference type="Proteomes" id="UP001182247"/>
    </source>
</evidence>
<evidence type="ECO:0000313" key="1">
    <source>
        <dbReference type="EMBL" id="MDS0900141.1"/>
    </source>
</evidence>
<dbReference type="Proteomes" id="UP001182247">
    <property type="component" value="Unassembled WGS sequence"/>
</dbReference>
<proteinExistence type="predicted"/>
<dbReference type="AlphaFoldDB" id="A0AAE4FHP7"/>
<comment type="caution">
    <text evidence="1">The sequence shown here is derived from an EMBL/GenBank/DDBJ whole genome shotgun (WGS) entry which is preliminary data.</text>
</comment>
<protein>
    <submittedName>
        <fullName evidence="1">Uncharacterized protein</fullName>
    </submittedName>
</protein>
<reference evidence="1" key="1">
    <citation type="submission" date="2023-02" db="EMBL/GenBank/DDBJ databases">
        <title>Detection, antimicrobial susceptibility and genomic characterization of NDM-producing species of Morganellaceae, Yersiniaceae, and Enterobacteriaceae other than Klebsiella.</title>
        <authorList>
            <person name="Camargo C.H."/>
            <person name="Sacchi C.T."/>
            <person name="Campos K.R."/>
        </authorList>
    </citation>
    <scope>NUCLEOTIDE SEQUENCE</scope>
    <source>
        <strain evidence="1">1189_21</strain>
    </source>
</reference>
<sequence>MLDTEKQKQALATAIPVNEQKAELEKLKVLQASPDCNTQCQQLVAYSISELEPVANNTELHKNNLSKAVLASVIVAFTLDKPSSGKVSQGTAATGKTGSSAIEDIVKGGEQAGKNLAKNEAVLLNDASKQLDEYVNSFAGSKYKPATAIGAVDPLTGKIVTTSNGAVPAVVAPELQAYADKLGGLG</sequence>